<dbReference type="RefSeq" id="WP_079730909.1">
    <property type="nucleotide sequence ID" value="NZ_FVZE01000004.1"/>
</dbReference>
<dbReference type="Pfam" id="PF17801">
    <property type="entry name" value="Melibiase_C"/>
    <property type="match status" value="1"/>
</dbReference>
<organism evidence="8 9">
    <name type="scientific">Novosphingobium mathurense</name>
    <dbReference type="NCBI Taxonomy" id="428990"/>
    <lineage>
        <taxon>Bacteria</taxon>
        <taxon>Pseudomonadati</taxon>
        <taxon>Pseudomonadota</taxon>
        <taxon>Alphaproteobacteria</taxon>
        <taxon>Sphingomonadales</taxon>
        <taxon>Sphingomonadaceae</taxon>
        <taxon>Novosphingobium</taxon>
    </lineage>
</organism>
<sequence length="630" mass="68456">MKRGFRLLGAVAIMALTATAAHADELDPKGEWSAYDKGNAALPPMGWNSWNAFALEIDEAKVIGSAETIVTSGLAAKGYRYIDLDEGWWARRGGDGRLVIRTDRFPSAIRSDGTTSFRPLTDKLHAMGLKAGIYSEIGRNSCGQIYSEEKASLPSGTVAEREVGLYDHVDQDIGLYFAEWGFDLIKVDGCGIRGLPESNPRVAAGEFRAFAPLIDSDSLGRTDIPAVRALFGKVADALERYNPDNDFVFSLCIWGSADVRSWAKNVGNLSRTSEDIFPIWGRMLFNMDSTSRRALYAQPGSWNDPDMLYIGNGDFDADHLTEARTHFSMWAMLNAPLIIGYDLRKAAPELMAILGNEGIIALDQDPAGNQAVLAYDSDDVQIYAKTLADGTKGVAILNRTSAPLDAVLTAEHLKFLAGADVELTDLWTGNTTRFKGEQKFTLAPRETLVFKAKGKRMLADGYYLSEMPGSVNPAVDGVTVPQAEPMTHRAILPWQSTHGNGEHPRYGGWGGAQADATPYGEELAVSGRRFASGIGVLANSRLEIRNAGYRHFSAEVGVDDSARDRSEPVTFSVYGDGKLLARSDPMRFGEAPAKIEADVAGVKLVEIVARSATPMRFPDPVTWGNAALTR</sequence>
<reference evidence="9" key="1">
    <citation type="submission" date="2017-02" db="EMBL/GenBank/DDBJ databases">
        <authorList>
            <person name="Varghese N."/>
            <person name="Submissions S."/>
        </authorList>
    </citation>
    <scope>NUCLEOTIDE SEQUENCE [LARGE SCALE GENOMIC DNA]</scope>
    <source>
        <strain evidence="9">SM117</strain>
    </source>
</reference>
<gene>
    <name evidence="8" type="ORF">SAMN06295987_104255</name>
</gene>
<dbReference type="STRING" id="428990.SAMN06295987_104255"/>
<protein>
    <recommendedName>
        <fullName evidence="5">Alpha-galactosidase</fullName>
        <ecNumber evidence="5">3.2.1.22</ecNumber>
    </recommendedName>
    <alternativeName>
        <fullName evidence="5">Melibiase</fullName>
    </alternativeName>
</protein>
<dbReference type="InterPro" id="IPR038637">
    <property type="entry name" value="NPCBM_sf"/>
</dbReference>
<dbReference type="InterPro" id="IPR017853">
    <property type="entry name" value="GH"/>
</dbReference>
<dbReference type="EMBL" id="FVZE01000004">
    <property type="protein sequence ID" value="SLK03542.1"/>
    <property type="molecule type" value="Genomic_DNA"/>
</dbReference>
<feature type="signal peptide" evidence="6">
    <location>
        <begin position="1"/>
        <end position="23"/>
    </location>
</feature>
<dbReference type="PRINTS" id="PR00740">
    <property type="entry name" value="GLHYDRLASE27"/>
</dbReference>
<dbReference type="Pfam" id="PF08305">
    <property type="entry name" value="NPCBM"/>
    <property type="match status" value="1"/>
</dbReference>
<dbReference type="InterPro" id="IPR008979">
    <property type="entry name" value="Galactose-bd-like_sf"/>
</dbReference>
<dbReference type="InterPro" id="IPR002241">
    <property type="entry name" value="Glyco_hydro_27"/>
</dbReference>
<evidence type="ECO:0000313" key="9">
    <source>
        <dbReference type="Proteomes" id="UP000190989"/>
    </source>
</evidence>
<dbReference type="AlphaFoldDB" id="A0A1U6I6B1"/>
<evidence type="ECO:0000313" key="8">
    <source>
        <dbReference type="EMBL" id="SLK03542.1"/>
    </source>
</evidence>
<comment type="similarity">
    <text evidence="1 5">Belongs to the glycosyl hydrolase 27 family.</text>
</comment>
<dbReference type="CDD" id="cd14792">
    <property type="entry name" value="GH27"/>
    <property type="match status" value="1"/>
</dbReference>
<keyword evidence="5" id="KW-1015">Disulfide bond</keyword>
<keyword evidence="3 5" id="KW-0378">Hydrolase</keyword>
<dbReference type="SUPFAM" id="SSF51011">
    <property type="entry name" value="Glycosyl hydrolase domain"/>
    <property type="match status" value="1"/>
</dbReference>
<dbReference type="Pfam" id="PF16499">
    <property type="entry name" value="Melibiase_2"/>
    <property type="match status" value="2"/>
</dbReference>
<dbReference type="EC" id="3.2.1.22" evidence="5"/>
<dbReference type="Gene3D" id="2.60.40.1180">
    <property type="entry name" value="Golgi alpha-mannosidase II"/>
    <property type="match status" value="1"/>
</dbReference>
<dbReference type="GO" id="GO:0004557">
    <property type="term" value="F:alpha-galactosidase activity"/>
    <property type="evidence" value="ECO:0007669"/>
    <property type="project" value="UniProtKB-EC"/>
</dbReference>
<keyword evidence="2 6" id="KW-0732">Signal</keyword>
<keyword evidence="4 5" id="KW-0326">Glycosidase</keyword>
<dbReference type="Gene3D" id="2.60.120.1060">
    <property type="entry name" value="NPCBM/NEW2 domain"/>
    <property type="match status" value="1"/>
</dbReference>
<proteinExistence type="inferred from homology"/>
<dbReference type="SUPFAM" id="SSF49785">
    <property type="entry name" value="Galactose-binding domain-like"/>
    <property type="match status" value="1"/>
</dbReference>
<evidence type="ECO:0000256" key="1">
    <source>
        <dbReference type="ARBA" id="ARBA00009743"/>
    </source>
</evidence>
<dbReference type="InterPro" id="IPR013222">
    <property type="entry name" value="Glyco_hyd_98_carb-bd"/>
</dbReference>
<keyword evidence="9" id="KW-1185">Reference proteome</keyword>
<comment type="catalytic activity">
    <reaction evidence="5">
        <text>Hydrolysis of terminal, non-reducing alpha-D-galactose residues in alpha-D-galactosides, including galactose oligosaccharides, galactomannans and galactolipids.</text>
        <dbReference type="EC" id="3.2.1.22"/>
    </reaction>
</comment>
<feature type="domain" description="Glycosyl hydrolase family 98 putative carbohydrate-binding module" evidence="7">
    <location>
        <begin position="483"/>
        <end position="630"/>
    </location>
</feature>
<accession>A0A1U6I6B1</accession>
<evidence type="ECO:0000256" key="5">
    <source>
        <dbReference type="RuleBase" id="RU361168"/>
    </source>
</evidence>
<feature type="chain" id="PRO_5012414228" description="Alpha-galactosidase" evidence="6">
    <location>
        <begin position="24"/>
        <end position="630"/>
    </location>
</feature>
<evidence type="ECO:0000256" key="4">
    <source>
        <dbReference type="ARBA" id="ARBA00023295"/>
    </source>
</evidence>
<dbReference type="Proteomes" id="UP000190989">
    <property type="component" value="Unassembled WGS sequence"/>
</dbReference>
<dbReference type="PANTHER" id="PTHR11452">
    <property type="entry name" value="ALPHA-GALACTOSIDASE/ALPHA-N-ACETYLGALACTOSAMINIDASE"/>
    <property type="match status" value="1"/>
</dbReference>
<dbReference type="InterPro" id="IPR041233">
    <property type="entry name" value="Melibiase_C"/>
</dbReference>
<evidence type="ECO:0000256" key="3">
    <source>
        <dbReference type="ARBA" id="ARBA00022801"/>
    </source>
</evidence>
<dbReference type="SUPFAM" id="SSF51445">
    <property type="entry name" value="(Trans)glycosidases"/>
    <property type="match status" value="1"/>
</dbReference>
<evidence type="ECO:0000256" key="6">
    <source>
        <dbReference type="SAM" id="SignalP"/>
    </source>
</evidence>
<dbReference type="Gene3D" id="3.20.20.70">
    <property type="entry name" value="Aldolase class I"/>
    <property type="match status" value="1"/>
</dbReference>
<dbReference type="PANTHER" id="PTHR11452:SF80">
    <property type="entry name" value="ALPHA-GALACTOSIDASE 1"/>
    <property type="match status" value="1"/>
</dbReference>
<dbReference type="GO" id="GO:0005975">
    <property type="term" value="P:carbohydrate metabolic process"/>
    <property type="evidence" value="ECO:0007669"/>
    <property type="project" value="InterPro"/>
</dbReference>
<dbReference type="InterPro" id="IPR013780">
    <property type="entry name" value="Glyco_hydro_b"/>
</dbReference>
<dbReference type="SMART" id="SM00776">
    <property type="entry name" value="NPCBM"/>
    <property type="match status" value="1"/>
</dbReference>
<evidence type="ECO:0000256" key="2">
    <source>
        <dbReference type="ARBA" id="ARBA00022729"/>
    </source>
</evidence>
<evidence type="ECO:0000259" key="7">
    <source>
        <dbReference type="SMART" id="SM00776"/>
    </source>
</evidence>
<dbReference type="InterPro" id="IPR013785">
    <property type="entry name" value="Aldolase_TIM"/>
</dbReference>
<name>A0A1U6I6B1_9SPHN</name>